<keyword evidence="4 6" id="KW-0862">Zinc</keyword>
<evidence type="ECO:0000256" key="5">
    <source>
        <dbReference type="ARBA" id="ARBA00023049"/>
    </source>
</evidence>
<dbReference type="PANTHER" id="PTHR22726">
    <property type="entry name" value="METALLOENDOPEPTIDASE OMA1"/>
    <property type="match status" value="1"/>
</dbReference>
<organism evidence="8 9">
    <name type="scientific">Hanseniaspora guilliermondii</name>
    <dbReference type="NCBI Taxonomy" id="56406"/>
    <lineage>
        <taxon>Eukaryota</taxon>
        <taxon>Fungi</taxon>
        <taxon>Dikarya</taxon>
        <taxon>Ascomycota</taxon>
        <taxon>Saccharomycotina</taxon>
        <taxon>Saccharomycetes</taxon>
        <taxon>Saccharomycodales</taxon>
        <taxon>Saccharomycodaceae</taxon>
        <taxon>Hanseniaspora</taxon>
    </lineage>
</organism>
<keyword evidence="5 6" id="KW-0482">Metalloprotease</keyword>
<proteinExistence type="inferred from homology"/>
<dbReference type="GO" id="GO:0141164">
    <property type="term" value="P:mitochondrial protein quality control"/>
    <property type="evidence" value="ECO:0007669"/>
    <property type="project" value="EnsemblFungi"/>
</dbReference>
<comment type="cofactor">
    <cofactor evidence="6">
        <name>Zn(2+)</name>
        <dbReference type="ChEBI" id="CHEBI:29105"/>
    </cofactor>
    <text evidence="6">Binds 1 zinc ion per subunit.</text>
</comment>
<evidence type="ECO:0000256" key="2">
    <source>
        <dbReference type="ARBA" id="ARBA00022723"/>
    </source>
</evidence>
<evidence type="ECO:0000256" key="3">
    <source>
        <dbReference type="ARBA" id="ARBA00022801"/>
    </source>
</evidence>
<dbReference type="Proteomes" id="UP000183365">
    <property type="component" value="Unassembled WGS sequence"/>
</dbReference>
<comment type="similarity">
    <text evidence="6">Belongs to the peptidase M48 family.</text>
</comment>
<dbReference type="Pfam" id="PF01435">
    <property type="entry name" value="Peptidase_M48"/>
    <property type="match status" value="1"/>
</dbReference>
<dbReference type="Gene3D" id="3.30.2010.10">
    <property type="entry name" value="Metalloproteases ('zincins'), catalytic domain"/>
    <property type="match status" value="1"/>
</dbReference>
<name>A0A1L0B932_9ASCO</name>
<keyword evidence="3 6" id="KW-0378">Hydrolase</keyword>
<keyword evidence="1 6" id="KW-0645">Protease</keyword>
<protein>
    <submittedName>
        <fullName evidence="8">Related to Mitochondrial metalloendopeptidase OMA1</fullName>
    </submittedName>
</protein>
<dbReference type="AlphaFoldDB" id="A0A1L0B932"/>
<dbReference type="VEuPathDB" id="FungiDB:HGUI_03860"/>
<dbReference type="CDD" id="cd07331">
    <property type="entry name" value="M48C_Oma1_like"/>
    <property type="match status" value="1"/>
</dbReference>
<evidence type="ECO:0000256" key="6">
    <source>
        <dbReference type="RuleBase" id="RU003983"/>
    </source>
</evidence>
<dbReference type="GO" id="GO:0005743">
    <property type="term" value="C:mitochondrial inner membrane"/>
    <property type="evidence" value="ECO:0007669"/>
    <property type="project" value="EnsemblFungi"/>
</dbReference>
<reference evidence="9" key="1">
    <citation type="submission" date="2016-11" db="EMBL/GenBank/DDBJ databases">
        <authorList>
            <person name="Guldener U."/>
        </authorList>
    </citation>
    <scope>NUCLEOTIDE SEQUENCE [LARGE SCALE GENOMIC DNA]</scope>
</reference>
<evidence type="ECO:0000256" key="1">
    <source>
        <dbReference type="ARBA" id="ARBA00022670"/>
    </source>
</evidence>
<dbReference type="GO" id="GO:0004222">
    <property type="term" value="F:metalloendopeptidase activity"/>
    <property type="evidence" value="ECO:0007669"/>
    <property type="project" value="EnsemblFungi"/>
</dbReference>
<dbReference type="PANTHER" id="PTHR22726:SF1">
    <property type="entry name" value="METALLOENDOPEPTIDASE OMA1, MITOCHONDRIAL"/>
    <property type="match status" value="1"/>
</dbReference>
<accession>A0A1L0B932</accession>
<dbReference type="GO" id="GO:0031929">
    <property type="term" value="P:TOR signaling"/>
    <property type="evidence" value="ECO:0007669"/>
    <property type="project" value="EnsemblFungi"/>
</dbReference>
<dbReference type="GO" id="GO:0046872">
    <property type="term" value="F:metal ion binding"/>
    <property type="evidence" value="ECO:0007669"/>
    <property type="project" value="UniProtKB-KW"/>
</dbReference>
<evidence type="ECO:0000313" key="9">
    <source>
        <dbReference type="Proteomes" id="UP000183365"/>
    </source>
</evidence>
<dbReference type="OrthoDB" id="7464992at2759"/>
<dbReference type="EMBL" id="FQNF01000128">
    <property type="protein sequence ID" value="SGZ41659.1"/>
    <property type="molecule type" value="Genomic_DNA"/>
</dbReference>
<evidence type="ECO:0000256" key="4">
    <source>
        <dbReference type="ARBA" id="ARBA00022833"/>
    </source>
</evidence>
<gene>
    <name evidence="8" type="ORF">HGUI_03860</name>
</gene>
<dbReference type="GO" id="GO:0034982">
    <property type="term" value="P:mitochondrial protein processing"/>
    <property type="evidence" value="ECO:0007669"/>
    <property type="project" value="TreeGrafter"/>
</dbReference>
<evidence type="ECO:0000259" key="7">
    <source>
        <dbReference type="Pfam" id="PF01435"/>
    </source>
</evidence>
<dbReference type="GO" id="GO:0035694">
    <property type="term" value="P:mitochondrial protein catabolic process"/>
    <property type="evidence" value="ECO:0007669"/>
    <property type="project" value="EnsemblFungi"/>
</dbReference>
<dbReference type="InterPro" id="IPR051156">
    <property type="entry name" value="Mito/Outer_Membr_Metalloprot"/>
</dbReference>
<keyword evidence="2" id="KW-0479">Metal-binding</keyword>
<dbReference type="InterPro" id="IPR001915">
    <property type="entry name" value="Peptidase_M48"/>
</dbReference>
<dbReference type="GO" id="GO:0033108">
    <property type="term" value="P:mitochondrial respiratory chain complex assembly"/>
    <property type="evidence" value="ECO:0007669"/>
    <property type="project" value="EnsemblFungi"/>
</dbReference>
<feature type="domain" description="Peptidase M48" evidence="7">
    <location>
        <begin position="153"/>
        <end position="323"/>
    </location>
</feature>
<sequence length="352" mass="40644">MNILRFKSIFNSVRAYAYRPRRAVQYRDWNKQPVHPFNSPNSFGGIPSYFKNMSPSKKKNMMVLASLMGGFYLINLEEVPISHRLRFSFIPHFIIKKIGDISYNSVLSEFGNDIKPANSRDTVKVRKIFNELLQTGLQFESGNEKVQKLRDLDWEVFVIADPSSSFLSGRKMYPPNAFIVPNGKVFVFESLIRLCNNGDEDMLATVLAHELSHQLCGHSGESLSKSPIYFLLGITVYAATGLDFGRLLIDFALKLPASRSMELEADYSGLLIMSQSCYNPNKSWKLWEKMNDFERKQMGNNQNLEFLSTHPSSTKREEKFKEWLPKAQELYEHNDCSRLKSMSSDMMRYIRF</sequence>
<keyword evidence="9" id="KW-1185">Reference proteome</keyword>
<evidence type="ECO:0000313" key="8">
    <source>
        <dbReference type="EMBL" id="SGZ41659.1"/>
    </source>
</evidence>